<dbReference type="RefSeq" id="XP_035694799.1">
    <property type="nucleotide sequence ID" value="XM_035838906.1"/>
</dbReference>
<reference evidence="3" key="2">
    <citation type="submission" date="2025-08" db="UniProtKB">
        <authorList>
            <consortium name="RefSeq"/>
        </authorList>
    </citation>
    <scope>IDENTIFICATION</scope>
    <source>
        <strain evidence="3">S238N-H82</strain>
        <tissue evidence="3">Testes</tissue>
    </source>
</reference>
<evidence type="ECO:0000256" key="1">
    <source>
        <dbReference type="SAM" id="MobiDB-lite"/>
    </source>
</evidence>
<dbReference type="Proteomes" id="UP000001554">
    <property type="component" value="Chromosome 13"/>
</dbReference>
<name>A0A9J7M7A2_BRAFL</name>
<reference evidence="2" key="1">
    <citation type="journal article" date="2020" name="Nat. Ecol. Evol.">
        <title>Deeply conserved synteny resolves early events in vertebrate evolution.</title>
        <authorList>
            <person name="Simakov O."/>
            <person name="Marletaz F."/>
            <person name="Yue J.X."/>
            <person name="O'Connell B."/>
            <person name="Jenkins J."/>
            <person name="Brandt A."/>
            <person name="Calef R."/>
            <person name="Tung C.H."/>
            <person name="Huang T.K."/>
            <person name="Schmutz J."/>
            <person name="Satoh N."/>
            <person name="Yu J.K."/>
            <person name="Putnam N.H."/>
            <person name="Green R.E."/>
            <person name="Rokhsar D.S."/>
        </authorList>
    </citation>
    <scope>NUCLEOTIDE SEQUENCE [LARGE SCALE GENOMIC DNA]</scope>
    <source>
        <strain evidence="2">S238N-H82</strain>
    </source>
</reference>
<keyword evidence="2" id="KW-1185">Reference proteome</keyword>
<feature type="compositionally biased region" description="Basic residues" evidence="1">
    <location>
        <begin position="136"/>
        <end position="151"/>
    </location>
</feature>
<organism evidence="2 3">
    <name type="scientific">Branchiostoma floridae</name>
    <name type="common">Florida lancelet</name>
    <name type="synonym">Amphioxus</name>
    <dbReference type="NCBI Taxonomy" id="7739"/>
    <lineage>
        <taxon>Eukaryota</taxon>
        <taxon>Metazoa</taxon>
        <taxon>Chordata</taxon>
        <taxon>Cephalochordata</taxon>
        <taxon>Leptocardii</taxon>
        <taxon>Amphioxiformes</taxon>
        <taxon>Branchiostomatidae</taxon>
        <taxon>Branchiostoma</taxon>
    </lineage>
</organism>
<gene>
    <name evidence="3" type="primary">LOC118428732</name>
</gene>
<dbReference type="KEGG" id="bfo:118428732"/>
<accession>A0A9J7M7A2</accession>
<feature type="region of interest" description="Disordered" evidence="1">
    <location>
        <begin position="129"/>
        <end position="158"/>
    </location>
</feature>
<proteinExistence type="predicted"/>
<sequence>MVPVVRSRVCYEGTVTYYVFLKVSDCPRWKNPSPRANSSCEIDLQDKQDNFPLSRRRDSPANSTLPLEGGGWDVCGCGHPARPGSPERARPSKRRCPPVDRLLLNCPHGERISARLHVLVIDRNVPKTCPTETRPTRRHHSHVRTRHKWTHRSTSLARPLNHTRSLPARPEKFTETTGKMAPQIQVENVQHQQVNEPPRRHFSKFPRLVSCSFAPPDSERGKFLSVKELFCDGMPPTSTYKKERLCLYI</sequence>
<evidence type="ECO:0000313" key="2">
    <source>
        <dbReference type="Proteomes" id="UP000001554"/>
    </source>
</evidence>
<dbReference type="AlphaFoldDB" id="A0A9J7M7A2"/>
<protein>
    <submittedName>
        <fullName evidence="3">Uncharacterized protein LOC118428732</fullName>
    </submittedName>
</protein>
<evidence type="ECO:0000313" key="3">
    <source>
        <dbReference type="RefSeq" id="XP_035694799.1"/>
    </source>
</evidence>
<dbReference type="GeneID" id="118428732"/>